<dbReference type="Proteomes" id="UP001459277">
    <property type="component" value="Unassembled WGS sequence"/>
</dbReference>
<dbReference type="InterPro" id="IPR050158">
    <property type="entry name" value="Ubiquitin_ubiquitin-like"/>
</dbReference>
<reference evidence="10 11" key="1">
    <citation type="submission" date="2024-01" db="EMBL/GenBank/DDBJ databases">
        <title>A telomere-to-telomere, gap-free genome of sweet tea (Lithocarpus litseifolius).</title>
        <authorList>
            <person name="Zhou J."/>
        </authorList>
    </citation>
    <scope>NUCLEOTIDE SEQUENCE [LARGE SCALE GENOMIC DNA]</scope>
    <source>
        <strain evidence="10">Zhou-2022a</strain>
        <tissue evidence="10">Leaf</tissue>
    </source>
</reference>
<evidence type="ECO:0000256" key="8">
    <source>
        <dbReference type="SAM" id="MobiDB-lite"/>
    </source>
</evidence>
<keyword evidence="4" id="KW-0963">Cytoplasm</keyword>
<keyword evidence="7" id="KW-0539">Nucleus</keyword>
<feature type="domain" description="Ubiquitin-like" evidence="9">
    <location>
        <begin position="1018"/>
        <end position="1093"/>
    </location>
</feature>
<dbReference type="InterPro" id="IPR015813">
    <property type="entry name" value="Pyrv/PenolPyrv_kinase-like_dom"/>
</dbReference>
<evidence type="ECO:0000256" key="2">
    <source>
        <dbReference type="ARBA" id="ARBA00004496"/>
    </source>
</evidence>
<name>A0AAW2DXT0_9ROSI</name>
<dbReference type="GO" id="GO:0003729">
    <property type="term" value="F:mRNA binding"/>
    <property type="evidence" value="ECO:0007669"/>
    <property type="project" value="UniProtKB-ARBA"/>
</dbReference>
<feature type="compositionally biased region" description="Basic residues" evidence="8">
    <location>
        <begin position="682"/>
        <end position="695"/>
    </location>
</feature>
<feature type="region of interest" description="Disordered" evidence="8">
    <location>
        <begin position="528"/>
        <end position="696"/>
    </location>
</feature>
<evidence type="ECO:0000256" key="3">
    <source>
        <dbReference type="ARBA" id="ARBA00008430"/>
    </source>
</evidence>
<evidence type="ECO:0000256" key="4">
    <source>
        <dbReference type="ARBA" id="ARBA00022490"/>
    </source>
</evidence>
<evidence type="ECO:0000256" key="1">
    <source>
        <dbReference type="ARBA" id="ARBA00004123"/>
    </source>
</evidence>
<protein>
    <recommendedName>
        <fullName evidence="9">Ubiquitin-like domain-containing protein</fullName>
    </recommendedName>
</protein>
<dbReference type="AlphaFoldDB" id="A0AAW2DXT0"/>
<comment type="caution">
    <text evidence="10">The sequence shown here is derived from an EMBL/GenBank/DDBJ whole genome shotgun (WGS) entry which is preliminary data.</text>
</comment>
<feature type="domain" description="Ubiquitin-like" evidence="9">
    <location>
        <begin position="866"/>
        <end position="941"/>
    </location>
</feature>
<dbReference type="GO" id="GO:0005737">
    <property type="term" value="C:cytoplasm"/>
    <property type="evidence" value="ECO:0007669"/>
    <property type="project" value="UniProtKB-SubCell"/>
</dbReference>
<dbReference type="Gene3D" id="3.10.20.90">
    <property type="entry name" value="Phosphatidylinositol 3-kinase Catalytic Subunit, Chain A, domain 1"/>
    <property type="match status" value="4"/>
</dbReference>
<evidence type="ECO:0000259" key="9">
    <source>
        <dbReference type="PROSITE" id="PS50053"/>
    </source>
</evidence>
<keyword evidence="11" id="KW-1185">Reference proteome</keyword>
<evidence type="ECO:0000313" key="11">
    <source>
        <dbReference type="Proteomes" id="UP001459277"/>
    </source>
</evidence>
<dbReference type="EMBL" id="JAZDWU010000001">
    <property type="protein sequence ID" value="KAL0015387.1"/>
    <property type="molecule type" value="Genomic_DNA"/>
</dbReference>
<evidence type="ECO:0000313" key="10">
    <source>
        <dbReference type="EMBL" id="KAL0015387.1"/>
    </source>
</evidence>
<feature type="compositionally biased region" description="Polar residues" evidence="8">
    <location>
        <begin position="528"/>
        <end position="542"/>
    </location>
</feature>
<dbReference type="SUPFAM" id="SSF54236">
    <property type="entry name" value="Ubiquitin-like"/>
    <property type="match status" value="3"/>
</dbReference>
<keyword evidence="6" id="KW-0677">Repeat</keyword>
<dbReference type="SUPFAM" id="SSF51621">
    <property type="entry name" value="Phosphoenolpyruvate/pyruvate domain"/>
    <property type="match status" value="1"/>
</dbReference>
<organism evidence="10 11">
    <name type="scientific">Lithocarpus litseifolius</name>
    <dbReference type="NCBI Taxonomy" id="425828"/>
    <lineage>
        <taxon>Eukaryota</taxon>
        <taxon>Viridiplantae</taxon>
        <taxon>Streptophyta</taxon>
        <taxon>Embryophyta</taxon>
        <taxon>Tracheophyta</taxon>
        <taxon>Spermatophyta</taxon>
        <taxon>Magnoliopsida</taxon>
        <taxon>eudicotyledons</taxon>
        <taxon>Gunneridae</taxon>
        <taxon>Pentapetalae</taxon>
        <taxon>rosids</taxon>
        <taxon>fabids</taxon>
        <taxon>Fagales</taxon>
        <taxon>Fagaceae</taxon>
        <taxon>Lithocarpus</taxon>
    </lineage>
</organism>
<keyword evidence="5" id="KW-1017">Isopeptide bond</keyword>
<dbReference type="InterPro" id="IPR019956">
    <property type="entry name" value="Ubiquitin_dom"/>
</dbReference>
<dbReference type="Pfam" id="PF10536">
    <property type="entry name" value="PMD"/>
    <property type="match status" value="1"/>
</dbReference>
<dbReference type="PROSITE" id="PS00299">
    <property type="entry name" value="UBIQUITIN_1"/>
    <property type="match status" value="3"/>
</dbReference>
<dbReference type="InterPro" id="IPR000626">
    <property type="entry name" value="Ubiquitin-like_dom"/>
</dbReference>
<dbReference type="Pfam" id="PF09370">
    <property type="entry name" value="PEP_hydrolase"/>
    <property type="match status" value="1"/>
</dbReference>
<dbReference type="FunFam" id="3.10.20.90:FF:000011">
    <property type="entry name" value="Polyubiquitin Ubiquitin"/>
    <property type="match status" value="1"/>
</dbReference>
<dbReference type="InterPro" id="IPR009215">
    <property type="entry name" value="TIM-br_IGPS-like"/>
</dbReference>
<feature type="compositionally biased region" description="Low complexity" evidence="8">
    <location>
        <begin position="634"/>
        <end position="648"/>
    </location>
</feature>
<dbReference type="InterPro" id="IPR019557">
    <property type="entry name" value="AminoTfrase-like_pln_mobile"/>
</dbReference>
<accession>A0AAW2DXT0</accession>
<dbReference type="Pfam" id="PF00240">
    <property type="entry name" value="ubiquitin"/>
    <property type="match status" value="3"/>
</dbReference>
<dbReference type="GO" id="GO:0003824">
    <property type="term" value="F:catalytic activity"/>
    <property type="evidence" value="ECO:0007669"/>
    <property type="project" value="InterPro"/>
</dbReference>
<dbReference type="SMART" id="SM00213">
    <property type="entry name" value="UBQ"/>
    <property type="match status" value="3"/>
</dbReference>
<evidence type="ECO:0000256" key="5">
    <source>
        <dbReference type="ARBA" id="ARBA00022499"/>
    </source>
</evidence>
<comment type="subcellular location">
    <subcellularLocation>
        <location evidence="2">Cytoplasm</location>
    </subcellularLocation>
    <subcellularLocation>
        <location evidence="1">Nucleus</location>
    </subcellularLocation>
</comment>
<evidence type="ECO:0000256" key="7">
    <source>
        <dbReference type="ARBA" id="ARBA00023242"/>
    </source>
</evidence>
<dbReference type="PROSITE" id="PS50053">
    <property type="entry name" value="UBIQUITIN_2"/>
    <property type="match status" value="3"/>
</dbReference>
<dbReference type="PRINTS" id="PR00348">
    <property type="entry name" value="UBIQUITIN"/>
</dbReference>
<feature type="domain" description="Ubiquitin-like" evidence="9">
    <location>
        <begin position="942"/>
        <end position="1017"/>
    </location>
</feature>
<gene>
    <name evidence="10" type="ORF">SO802_002456</name>
</gene>
<dbReference type="InterPro" id="IPR029071">
    <property type="entry name" value="Ubiquitin-like_domsf"/>
</dbReference>
<evidence type="ECO:0000256" key="6">
    <source>
        <dbReference type="ARBA" id="ARBA00022737"/>
    </source>
</evidence>
<dbReference type="PANTHER" id="PTHR10666">
    <property type="entry name" value="UBIQUITIN"/>
    <property type="match status" value="1"/>
</dbReference>
<comment type="similarity">
    <text evidence="3">Belongs to the ubiquitin family.</text>
</comment>
<dbReference type="InterPro" id="IPR019954">
    <property type="entry name" value="Ubiquitin_CS"/>
</dbReference>
<dbReference type="FunFam" id="3.10.20.90:FF:000016">
    <property type="entry name" value="Polyubiquitin 3"/>
    <property type="match status" value="2"/>
</dbReference>
<dbReference type="GO" id="GO:0005634">
    <property type="term" value="C:nucleus"/>
    <property type="evidence" value="ECO:0007669"/>
    <property type="project" value="UniProtKB-SubCell"/>
</dbReference>
<dbReference type="CDD" id="cd01803">
    <property type="entry name" value="Ubl_ubiquitin"/>
    <property type="match status" value="3"/>
</dbReference>
<proteinExistence type="inferred from homology"/>
<sequence>MLEEVASYYSQLALELLCCISYVDYIQKVVLFHCITIDPGPINRSVLTEQAKHRSELLWNPGGQDPPGILDCRSRHEELTLRVPMVDDRVLAIVSLLGLEGLYLVPSIQLDHALITAFVERWRPETHTFHLPHGEMTITLQDVEVIMGLPIEGEAMVGPTKRTWTAVCAEMLGIQIPNDDKTVLKGQRILIPALVERIRQPLPLDANEIQVHQYARCYILVLLGDMVFLDKSGDRVHLMWLEFMQNLRNPRKYSWGSAALSWLYRQLCNATDKKAKQIGGPLILVQLWIYVRFPHMSPQMVPQPEGVYGPPLPPIPLAMKWAGAMSTKNAPTHVLSAYRNQIATTRSDQVKWEPYGNDLSYLPPSFCIEGSNVWRSTIPLICFWLVEFYLPDRVLRQFGLKQEQPKDANTNRDLHKIDARGKVEKNWSVEHAVHIQKWNDRDEYVCNALRMEEVMSRHHPYMVWYRRITRLYIDRASAKMEILLATQLAVLNWFNEESYEYKFIKKALEDVDEVDRIDVAANDEAANQTEILDLGPSTSSAAPVTHHRPAPTLPLATETPVPPVSTPQDTTRPPMPPIPPIDTSSPSWFTRAEFESSPHTTTIDHNSPMAPSYSSPHIVIPTPSLQTPHVELMSTSPSHTQSPPTSSTLIHVPQATHPHDSDVEQGQCDQAEQPEDANAHNPPKRKSTRAIHPKRCGTGSHLASLLEEWHSLDNVSKDSSFLQIASPEADQEFQEYTVSKMNSSSFGAILYSPSDFPDARPGRFHMAGRGSLAGMLPFSDANAIVLAMANEVLPEVPVLAGVCATDPFRGMEYFLKLVESVGFSRVQNFPTDRLFDGNFRQNLEETGLGYGYTLTEIFTLIYTIMMQIFVKTLTGKTITLEVESSDTIDNVKATIQDKEGIPPDQQRLIFAGKQLEDGRTLADYNIQKESTLHLVLRLRGGMQIFVKTLTGKTITLEVESSETIDNVKAKIQDKEGIPPDQQRLIFAGKQLEDGRTLADYNIQKESTLHLVLRLRGGMQISVKTLTGKTITLEVESSDTIDNVKSKIQDKDGIPPDQQKLIFAGKQLEDGRTLADYNIQKESTLHLVLRLRGGMQIFVKTLTGKTITLEVEFQGLFCKTGVCIVAVKYECEWTNGVQSPSSFATNVDNLYNQAMMDKMDIAKDGSLQLTV</sequence>